<evidence type="ECO:0000313" key="11">
    <source>
        <dbReference type="EMBL" id="CDP80450.1"/>
    </source>
</evidence>
<keyword evidence="5" id="KW-0378">Hydrolase</keyword>
<dbReference type="GO" id="GO:0016787">
    <property type="term" value="F:hydrolase activity"/>
    <property type="evidence" value="ECO:0007669"/>
    <property type="project" value="UniProtKB-KW"/>
</dbReference>
<comment type="catalytic activity">
    <reaction evidence="8">
        <text>adenosine + phosphate = alpha-D-ribose 1-phosphate + adenine</text>
        <dbReference type="Rhea" id="RHEA:27642"/>
        <dbReference type="ChEBI" id="CHEBI:16335"/>
        <dbReference type="ChEBI" id="CHEBI:16708"/>
        <dbReference type="ChEBI" id="CHEBI:43474"/>
        <dbReference type="ChEBI" id="CHEBI:57720"/>
        <dbReference type="EC" id="2.4.2.1"/>
    </reaction>
    <physiologicalReaction direction="left-to-right" evidence="8">
        <dbReference type="Rhea" id="RHEA:27643"/>
    </physiologicalReaction>
</comment>
<evidence type="ECO:0000256" key="3">
    <source>
        <dbReference type="ARBA" id="ARBA00022679"/>
    </source>
</evidence>
<name>A0A024LST1_9HYPH</name>
<organism evidence="11">
    <name type="scientific">Bartonella schoenbuchensis</name>
    <dbReference type="NCBI Taxonomy" id="165694"/>
    <lineage>
        <taxon>Bacteria</taxon>
        <taxon>Pseudomonadati</taxon>
        <taxon>Pseudomonadota</taxon>
        <taxon>Alphaproteobacteria</taxon>
        <taxon>Hyphomicrobiales</taxon>
        <taxon>Bartonellaceae</taxon>
        <taxon>Bartonella</taxon>
    </lineage>
</organism>
<evidence type="ECO:0000256" key="7">
    <source>
        <dbReference type="ARBA" id="ARBA00047989"/>
    </source>
</evidence>
<evidence type="ECO:0000256" key="9">
    <source>
        <dbReference type="ARBA" id="ARBA00049893"/>
    </source>
</evidence>
<evidence type="ECO:0000256" key="10">
    <source>
        <dbReference type="RuleBase" id="RU361274"/>
    </source>
</evidence>
<keyword evidence="4" id="KW-0479">Metal-binding</keyword>
<dbReference type="InterPro" id="IPR003730">
    <property type="entry name" value="Cu_polyphenol_OxRdtase"/>
</dbReference>
<evidence type="ECO:0000256" key="5">
    <source>
        <dbReference type="ARBA" id="ARBA00022801"/>
    </source>
</evidence>
<dbReference type="InterPro" id="IPR038371">
    <property type="entry name" value="Cu_polyphenol_OxRdtase_sf"/>
</dbReference>
<dbReference type="EMBL" id="HG977196">
    <property type="protein sequence ID" value="CDP80450.1"/>
    <property type="molecule type" value="Genomic_DNA"/>
</dbReference>
<evidence type="ECO:0000256" key="1">
    <source>
        <dbReference type="ARBA" id="ARBA00000553"/>
    </source>
</evidence>
<keyword evidence="6" id="KW-0862">Zinc</keyword>
<keyword evidence="3" id="KW-0808">Transferase</keyword>
<comment type="similarity">
    <text evidence="2 10">Belongs to the purine nucleoside phosphorylase YfiH/LACC1 family.</text>
</comment>
<sequence length="263" mass="29648">MKPVLKPILAKDLLALHKHGIKHGFFTRQGGVSQNLYHSLNVGQGSNDHPKHIMQNRTLIANYFDIEIKNLITVNQVHSCDVVVIDQAFIGERPKADALVTTSKGLAIGILTADCGPVLFADPHAGVIGAAHAGWRGSLNGILEKTILAMEEQGAKRKSITAVLGPCIGPHHYEVTNEFYNQFMNRSNQFQKYFLKTDKKNHFHFNLWTFIIDQLEQAGLNTSCLKLCTYQDEQRFFSYRRATHRNESDYGRQISAIMLENDK</sequence>
<dbReference type="Gene3D" id="3.60.140.10">
    <property type="entry name" value="CNF1/YfiH-like putative cysteine hydrolases"/>
    <property type="match status" value="1"/>
</dbReference>
<evidence type="ECO:0000256" key="2">
    <source>
        <dbReference type="ARBA" id="ARBA00007353"/>
    </source>
</evidence>
<dbReference type="AlphaFoldDB" id="A0A024LST1"/>
<evidence type="ECO:0000256" key="6">
    <source>
        <dbReference type="ARBA" id="ARBA00022833"/>
    </source>
</evidence>
<comment type="catalytic activity">
    <reaction evidence="9">
        <text>S-methyl-5'-thioadenosine + phosphate = 5-(methylsulfanyl)-alpha-D-ribose 1-phosphate + adenine</text>
        <dbReference type="Rhea" id="RHEA:11852"/>
        <dbReference type="ChEBI" id="CHEBI:16708"/>
        <dbReference type="ChEBI" id="CHEBI:17509"/>
        <dbReference type="ChEBI" id="CHEBI:43474"/>
        <dbReference type="ChEBI" id="CHEBI:58533"/>
        <dbReference type="EC" id="2.4.2.28"/>
    </reaction>
    <physiologicalReaction direction="left-to-right" evidence="9">
        <dbReference type="Rhea" id="RHEA:11853"/>
    </physiologicalReaction>
</comment>
<evidence type="ECO:0000256" key="4">
    <source>
        <dbReference type="ARBA" id="ARBA00022723"/>
    </source>
</evidence>
<dbReference type="NCBIfam" id="TIGR00726">
    <property type="entry name" value="peptidoglycan editing factor PgeF"/>
    <property type="match status" value="1"/>
</dbReference>
<reference evidence="11" key="1">
    <citation type="submission" date="2013-11" db="EMBL/GenBank/DDBJ databases">
        <authorList>
            <person name="GENOMES U."/>
        </authorList>
    </citation>
    <scope>NUCLEOTIDE SEQUENCE</scope>
    <source>
        <strain evidence="11">MVT06</strain>
    </source>
</reference>
<dbReference type="CDD" id="cd16833">
    <property type="entry name" value="YfiH"/>
    <property type="match status" value="1"/>
</dbReference>
<proteinExistence type="inferred from homology"/>
<gene>
    <name evidence="11" type="primary">yfiH</name>
    <name evidence="11" type="ORF">BN1046_01384</name>
</gene>
<reference evidence="11" key="2">
    <citation type="submission" date="2014-05" db="EMBL/GenBank/DDBJ databases">
        <title>Genome sequencing of Bartonella spp. isolated from human blood.</title>
        <authorList>
            <person name="Raoult D."/>
        </authorList>
    </citation>
    <scope>NUCLEOTIDE SEQUENCE</scope>
    <source>
        <strain evidence="11">MVT06</strain>
    </source>
</reference>
<dbReference type="GO" id="GO:0017061">
    <property type="term" value="F:S-methyl-5-thioadenosine phosphorylase activity"/>
    <property type="evidence" value="ECO:0007669"/>
    <property type="project" value="UniProtKB-EC"/>
</dbReference>
<protein>
    <recommendedName>
        <fullName evidence="10">Purine nucleoside phosphorylase</fullName>
    </recommendedName>
</protein>
<dbReference type="SUPFAM" id="SSF64438">
    <property type="entry name" value="CNF1/YfiH-like putative cysteine hydrolases"/>
    <property type="match status" value="1"/>
</dbReference>
<evidence type="ECO:0000256" key="8">
    <source>
        <dbReference type="ARBA" id="ARBA00048968"/>
    </source>
</evidence>
<dbReference type="InterPro" id="IPR011324">
    <property type="entry name" value="Cytotoxic_necrot_fac-like_cat"/>
</dbReference>
<dbReference type="GO" id="GO:0005507">
    <property type="term" value="F:copper ion binding"/>
    <property type="evidence" value="ECO:0007669"/>
    <property type="project" value="TreeGrafter"/>
</dbReference>
<accession>A0A024LST1</accession>
<dbReference type="PANTHER" id="PTHR30616:SF2">
    <property type="entry name" value="PURINE NUCLEOSIDE PHOSPHORYLASE LACC1"/>
    <property type="match status" value="1"/>
</dbReference>
<comment type="catalytic activity">
    <reaction evidence="7">
        <text>adenosine + H2O + H(+) = inosine + NH4(+)</text>
        <dbReference type="Rhea" id="RHEA:24408"/>
        <dbReference type="ChEBI" id="CHEBI:15377"/>
        <dbReference type="ChEBI" id="CHEBI:15378"/>
        <dbReference type="ChEBI" id="CHEBI:16335"/>
        <dbReference type="ChEBI" id="CHEBI:17596"/>
        <dbReference type="ChEBI" id="CHEBI:28938"/>
        <dbReference type="EC" id="3.5.4.4"/>
    </reaction>
    <physiologicalReaction direction="left-to-right" evidence="7">
        <dbReference type="Rhea" id="RHEA:24409"/>
    </physiologicalReaction>
</comment>
<dbReference type="PANTHER" id="PTHR30616">
    <property type="entry name" value="UNCHARACTERIZED PROTEIN YFIH"/>
    <property type="match status" value="1"/>
</dbReference>
<dbReference type="Pfam" id="PF02578">
    <property type="entry name" value="Cu-oxidase_4"/>
    <property type="match status" value="1"/>
</dbReference>
<comment type="catalytic activity">
    <reaction evidence="1">
        <text>inosine + phosphate = alpha-D-ribose 1-phosphate + hypoxanthine</text>
        <dbReference type="Rhea" id="RHEA:27646"/>
        <dbReference type="ChEBI" id="CHEBI:17368"/>
        <dbReference type="ChEBI" id="CHEBI:17596"/>
        <dbReference type="ChEBI" id="CHEBI:43474"/>
        <dbReference type="ChEBI" id="CHEBI:57720"/>
        <dbReference type="EC" id="2.4.2.1"/>
    </reaction>
    <physiologicalReaction direction="left-to-right" evidence="1">
        <dbReference type="Rhea" id="RHEA:27647"/>
    </physiologicalReaction>
</comment>